<dbReference type="GO" id="GO:0000156">
    <property type="term" value="F:phosphorelay response regulator activity"/>
    <property type="evidence" value="ECO:0007669"/>
    <property type="project" value="TreeGrafter"/>
</dbReference>
<organism evidence="12">
    <name type="scientific">Geobacter sp. (strain M21)</name>
    <dbReference type="NCBI Taxonomy" id="443144"/>
    <lineage>
        <taxon>Bacteria</taxon>
        <taxon>Pseudomonadati</taxon>
        <taxon>Thermodesulfobacteriota</taxon>
        <taxon>Desulfuromonadia</taxon>
        <taxon>Geobacterales</taxon>
        <taxon>Geobacteraceae</taxon>
        <taxon>Geobacter</taxon>
    </lineage>
</organism>
<feature type="domain" description="Histidine kinase" evidence="9">
    <location>
        <begin position="340"/>
        <end position="551"/>
    </location>
</feature>
<gene>
    <name evidence="12" type="ordered locus">GM21_1368</name>
</gene>
<evidence type="ECO:0000256" key="8">
    <source>
        <dbReference type="SAM" id="MobiDB-lite"/>
    </source>
</evidence>
<protein>
    <recommendedName>
        <fullName evidence="2">histidine kinase</fullName>
        <ecNumber evidence="2">2.7.13.3</ecNumber>
    </recommendedName>
</protein>
<dbReference type="InterPro" id="IPR000700">
    <property type="entry name" value="PAS-assoc_C"/>
</dbReference>
<dbReference type="Pfam" id="PF00512">
    <property type="entry name" value="HisKA"/>
    <property type="match status" value="1"/>
</dbReference>
<evidence type="ECO:0000259" key="10">
    <source>
        <dbReference type="PROSITE" id="PS50112"/>
    </source>
</evidence>
<dbReference type="Gene3D" id="1.10.287.130">
    <property type="match status" value="1"/>
</dbReference>
<dbReference type="InterPro" id="IPR001610">
    <property type="entry name" value="PAC"/>
</dbReference>
<dbReference type="SMART" id="SM00387">
    <property type="entry name" value="HATPase_c"/>
    <property type="match status" value="1"/>
</dbReference>
<dbReference type="Pfam" id="PF02518">
    <property type="entry name" value="HATPase_c"/>
    <property type="match status" value="1"/>
</dbReference>
<proteinExistence type="predicted"/>
<dbReference type="PROSITE" id="PS50113">
    <property type="entry name" value="PAC"/>
    <property type="match status" value="2"/>
</dbReference>
<dbReference type="SUPFAM" id="SSF55785">
    <property type="entry name" value="PYP-like sensor domain (PAS domain)"/>
    <property type="match status" value="2"/>
</dbReference>
<keyword evidence="4" id="KW-0808">Transferase</keyword>
<keyword evidence="5 12" id="KW-0418">Kinase</keyword>
<feature type="domain" description="PAS" evidence="10">
    <location>
        <begin position="58"/>
        <end position="129"/>
    </location>
</feature>
<dbReference type="PANTHER" id="PTHR42878:SF15">
    <property type="entry name" value="BACTERIOPHYTOCHROME"/>
    <property type="match status" value="1"/>
</dbReference>
<dbReference type="SUPFAM" id="SSF55874">
    <property type="entry name" value="ATPase domain of HSP90 chaperone/DNA topoisomerase II/histidine kinase"/>
    <property type="match status" value="1"/>
</dbReference>
<evidence type="ECO:0000256" key="2">
    <source>
        <dbReference type="ARBA" id="ARBA00012438"/>
    </source>
</evidence>
<dbReference type="InterPro" id="IPR035965">
    <property type="entry name" value="PAS-like_dom_sf"/>
</dbReference>
<dbReference type="GO" id="GO:0030295">
    <property type="term" value="F:protein kinase activator activity"/>
    <property type="evidence" value="ECO:0007669"/>
    <property type="project" value="TreeGrafter"/>
</dbReference>
<dbReference type="STRING" id="443144.GM21_1368"/>
<dbReference type="InterPro" id="IPR050351">
    <property type="entry name" value="BphY/WalK/GraS-like"/>
</dbReference>
<evidence type="ECO:0000256" key="1">
    <source>
        <dbReference type="ARBA" id="ARBA00000085"/>
    </source>
</evidence>
<dbReference type="CDD" id="cd00082">
    <property type="entry name" value="HisKA"/>
    <property type="match status" value="1"/>
</dbReference>
<sequence length="551" mass="61916">MQDELTPELRDELPKAPKDIPGLDPKATLLLQDLQSRLATAEAENVRLRRVIESQRCDEDGYRFLYNDTPVMLHSIDRNGLLLGVSNYWVEVLGYQREEVIGRKSTDFLTEESRRYAEEVVLPEFFRTGFCRNVHYQMVKKSGELLDVLLVASAERGPRGELLRSFAVMTDVTEWKAAEKALKESEERYRMIVETSQEGILAVDAEGRISYANRQFAEMLGLEVGEVGEVGEVVGRFFLEFVDGCLHDDVAVKIKNRENGLSEHYETILLRKGGSRMWAGVSAIPVKGPNGEFSGAFAMVSDITKRKQAAEEIEVLHTHLSARACELELANEELEAFSYTVSHDLRRPLTAINGFSQVLLELYGSGMDPQCREYVREILNGSIRMNHLIDTLINFSRRSGGESVREEVEITELVEELCAELQRTEPQRNVSLLIQPGVRGMADAHLLRVVLDNLLGNAWKYSAKMESSEIAFGTVDHLGKTAYFVRDNGAGFDMALGDLLFKPFQRLHDARDFEGTGIGLASVQRIIQRHGGQIWAESEPGKGATFYFTLG</sequence>
<dbReference type="GO" id="GO:0016020">
    <property type="term" value="C:membrane"/>
    <property type="evidence" value="ECO:0007669"/>
    <property type="project" value="UniProtKB-SubCell"/>
</dbReference>
<dbReference type="InterPro" id="IPR036890">
    <property type="entry name" value="HATPase_C_sf"/>
</dbReference>
<dbReference type="NCBIfam" id="TIGR00229">
    <property type="entry name" value="sensory_box"/>
    <property type="match status" value="2"/>
</dbReference>
<evidence type="ECO:0000259" key="9">
    <source>
        <dbReference type="PROSITE" id="PS50109"/>
    </source>
</evidence>
<dbReference type="PROSITE" id="PS50109">
    <property type="entry name" value="HIS_KIN"/>
    <property type="match status" value="1"/>
</dbReference>
<name>C6E4C9_GEOSM</name>
<dbReference type="HOGENOM" id="CLU_000445_114_71_7"/>
<evidence type="ECO:0000256" key="5">
    <source>
        <dbReference type="ARBA" id="ARBA00022777"/>
    </source>
</evidence>
<reference evidence="12" key="1">
    <citation type="submission" date="2009-07" db="EMBL/GenBank/DDBJ databases">
        <title>Complete sequence of Geobacter sp. M21.</title>
        <authorList>
            <consortium name="US DOE Joint Genome Institute"/>
            <person name="Lucas S."/>
            <person name="Copeland A."/>
            <person name="Lapidus A."/>
            <person name="Glavina del Rio T."/>
            <person name="Dalin E."/>
            <person name="Tice H."/>
            <person name="Bruce D."/>
            <person name="Goodwin L."/>
            <person name="Pitluck S."/>
            <person name="Saunders E."/>
            <person name="Brettin T."/>
            <person name="Detter J.C."/>
            <person name="Han C."/>
            <person name="Larimer F."/>
            <person name="Land M."/>
            <person name="Hauser L."/>
            <person name="Kyrpides N."/>
            <person name="Ovchinnikova G."/>
            <person name="Lovley D."/>
        </authorList>
    </citation>
    <scope>NUCLEOTIDE SEQUENCE [LARGE SCALE GENOMIC DNA]</scope>
    <source>
        <strain evidence="12">M21</strain>
    </source>
</reference>
<evidence type="ECO:0000259" key="11">
    <source>
        <dbReference type="PROSITE" id="PS50113"/>
    </source>
</evidence>
<keyword evidence="3" id="KW-0597">Phosphoprotein</keyword>
<dbReference type="GO" id="GO:0000155">
    <property type="term" value="F:phosphorelay sensor kinase activity"/>
    <property type="evidence" value="ECO:0007669"/>
    <property type="project" value="InterPro"/>
</dbReference>
<dbReference type="Gene3D" id="3.30.565.10">
    <property type="entry name" value="Histidine kinase-like ATPase, C-terminal domain"/>
    <property type="match status" value="1"/>
</dbReference>
<dbReference type="OrthoDB" id="5395125at2"/>
<dbReference type="GO" id="GO:0007234">
    <property type="term" value="P:osmosensory signaling via phosphorelay pathway"/>
    <property type="evidence" value="ECO:0007669"/>
    <property type="project" value="TreeGrafter"/>
</dbReference>
<dbReference type="SUPFAM" id="SSF47384">
    <property type="entry name" value="Homodimeric domain of signal transducing histidine kinase"/>
    <property type="match status" value="1"/>
</dbReference>
<dbReference type="FunFam" id="3.30.565.10:FF:000006">
    <property type="entry name" value="Sensor histidine kinase WalK"/>
    <property type="match status" value="1"/>
</dbReference>
<feature type="region of interest" description="Disordered" evidence="8">
    <location>
        <begin position="1"/>
        <end position="21"/>
    </location>
</feature>
<dbReference type="InterPro" id="IPR000014">
    <property type="entry name" value="PAS"/>
</dbReference>
<dbReference type="EMBL" id="CP001661">
    <property type="protein sequence ID" value="ACT17427.1"/>
    <property type="molecule type" value="Genomic_DNA"/>
</dbReference>
<accession>C6E4C9</accession>
<evidence type="ECO:0000256" key="7">
    <source>
        <dbReference type="SAM" id="Coils"/>
    </source>
</evidence>
<dbReference type="eggNOG" id="COG4251">
    <property type="taxonomic scope" value="Bacteria"/>
</dbReference>
<dbReference type="Gene3D" id="3.30.450.20">
    <property type="entry name" value="PAS domain"/>
    <property type="match status" value="2"/>
</dbReference>
<feature type="coiled-coil region" evidence="7">
    <location>
        <begin position="31"/>
        <end position="58"/>
    </location>
</feature>
<dbReference type="KEGG" id="gem:GM21_1368"/>
<dbReference type="SMART" id="SM00388">
    <property type="entry name" value="HisKA"/>
    <property type="match status" value="1"/>
</dbReference>
<dbReference type="InterPro" id="IPR004358">
    <property type="entry name" value="Sig_transdc_His_kin-like_C"/>
</dbReference>
<dbReference type="InterPro" id="IPR005467">
    <property type="entry name" value="His_kinase_dom"/>
</dbReference>
<dbReference type="PANTHER" id="PTHR42878">
    <property type="entry name" value="TWO-COMPONENT HISTIDINE KINASE"/>
    <property type="match status" value="1"/>
</dbReference>
<dbReference type="PRINTS" id="PR00344">
    <property type="entry name" value="BCTRLSENSOR"/>
</dbReference>
<evidence type="ECO:0000256" key="3">
    <source>
        <dbReference type="ARBA" id="ARBA00022553"/>
    </source>
</evidence>
<comment type="catalytic activity">
    <reaction evidence="1">
        <text>ATP + protein L-histidine = ADP + protein N-phospho-L-histidine.</text>
        <dbReference type="EC" id="2.7.13.3"/>
    </reaction>
</comment>
<keyword evidence="6" id="KW-0472">Membrane</keyword>
<dbReference type="eggNOG" id="COG3829">
    <property type="taxonomic scope" value="Bacteria"/>
</dbReference>
<dbReference type="EC" id="2.7.13.3" evidence="2"/>
<evidence type="ECO:0000313" key="12">
    <source>
        <dbReference type="EMBL" id="ACT17427.1"/>
    </source>
</evidence>
<dbReference type="Pfam" id="PF13426">
    <property type="entry name" value="PAS_9"/>
    <property type="match status" value="2"/>
</dbReference>
<feature type="domain" description="PAC" evidence="11">
    <location>
        <begin position="263"/>
        <end position="315"/>
    </location>
</feature>
<dbReference type="InterPro" id="IPR003661">
    <property type="entry name" value="HisK_dim/P_dom"/>
</dbReference>
<dbReference type="PROSITE" id="PS50112">
    <property type="entry name" value="PAS"/>
    <property type="match status" value="2"/>
</dbReference>
<dbReference type="InterPro" id="IPR003594">
    <property type="entry name" value="HATPase_dom"/>
</dbReference>
<dbReference type="InterPro" id="IPR036097">
    <property type="entry name" value="HisK_dim/P_sf"/>
</dbReference>
<evidence type="ECO:0000256" key="6">
    <source>
        <dbReference type="ARBA" id="ARBA00023136"/>
    </source>
</evidence>
<dbReference type="AlphaFoldDB" id="C6E4C9"/>
<feature type="compositionally biased region" description="Basic and acidic residues" evidence="8">
    <location>
        <begin position="7"/>
        <end position="18"/>
    </location>
</feature>
<feature type="domain" description="PAC" evidence="11">
    <location>
        <begin position="132"/>
        <end position="184"/>
    </location>
</feature>
<dbReference type="CDD" id="cd00130">
    <property type="entry name" value="PAS"/>
    <property type="match status" value="2"/>
</dbReference>
<dbReference type="SMART" id="SM00086">
    <property type="entry name" value="PAC"/>
    <property type="match status" value="2"/>
</dbReference>
<evidence type="ECO:0000256" key="4">
    <source>
        <dbReference type="ARBA" id="ARBA00022679"/>
    </source>
</evidence>
<dbReference type="SMART" id="SM00091">
    <property type="entry name" value="PAS"/>
    <property type="match status" value="2"/>
</dbReference>
<keyword evidence="7" id="KW-0175">Coiled coil</keyword>
<feature type="domain" description="PAS" evidence="10">
    <location>
        <begin position="185"/>
        <end position="227"/>
    </location>
</feature>